<evidence type="ECO:0000313" key="3">
    <source>
        <dbReference type="Proteomes" id="UP001595457"/>
    </source>
</evidence>
<feature type="signal peptide" evidence="1">
    <location>
        <begin position="1"/>
        <end position="18"/>
    </location>
</feature>
<dbReference type="Gene3D" id="2.30.140.50">
    <property type="entry name" value="Protein of unknown function DUF2790"/>
    <property type="match status" value="1"/>
</dbReference>
<keyword evidence="3" id="KW-1185">Reference proteome</keyword>
<dbReference type="Proteomes" id="UP001595457">
    <property type="component" value="Unassembled WGS sequence"/>
</dbReference>
<dbReference type="Pfam" id="PF10976">
    <property type="entry name" value="DUF2790"/>
    <property type="match status" value="1"/>
</dbReference>
<proteinExistence type="predicted"/>
<name>A0ABV7AP29_9GAMM</name>
<dbReference type="RefSeq" id="WP_377812804.1">
    <property type="nucleotide sequence ID" value="NZ_JBHRSJ010000005.1"/>
</dbReference>
<evidence type="ECO:0000313" key="2">
    <source>
        <dbReference type="EMBL" id="MFC2971219.1"/>
    </source>
</evidence>
<gene>
    <name evidence="2" type="ORF">ACFOJE_03170</name>
</gene>
<feature type="chain" id="PRO_5045416126" evidence="1">
    <location>
        <begin position="19"/>
        <end position="86"/>
    </location>
</feature>
<keyword evidence="1" id="KW-0732">Signal</keyword>
<dbReference type="InterPro" id="IPR021245">
    <property type="entry name" value="DUF2790"/>
</dbReference>
<reference evidence="3" key="1">
    <citation type="journal article" date="2019" name="Int. J. Syst. Evol. Microbiol.">
        <title>The Global Catalogue of Microorganisms (GCM) 10K type strain sequencing project: providing services to taxonomists for standard genome sequencing and annotation.</title>
        <authorList>
            <consortium name="The Broad Institute Genomics Platform"/>
            <consortium name="The Broad Institute Genome Sequencing Center for Infectious Disease"/>
            <person name="Wu L."/>
            <person name="Ma J."/>
        </authorList>
    </citation>
    <scope>NUCLEOTIDE SEQUENCE [LARGE SCALE GENOMIC DNA]</scope>
    <source>
        <strain evidence="3">KCTC 62195</strain>
    </source>
</reference>
<comment type="caution">
    <text evidence="2">The sequence shown here is derived from an EMBL/GenBank/DDBJ whole genome shotgun (WGS) entry which is preliminary data.</text>
</comment>
<accession>A0ABV7AP29</accession>
<protein>
    <submittedName>
        <fullName evidence="2">DUF2790 domain-containing protein</fullName>
    </submittedName>
</protein>
<sequence>MKTLIALFMAGVSCLSMAVEQTADAEEQPPVEQYSYSTHLDIAKVVSYSEVPNVCSVVPVQMTYDDHQGARHTIEYLVMGNGCNRN</sequence>
<dbReference type="EMBL" id="JBHRSJ010000005">
    <property type="protein sequence ID" value="MFC2971219.1"/>
    <property type="molecule type" value="Genomic_DNA"/>
</dbReference>
<evidence type="ECO:0000256" key="1">
    <source>
        <dbReference type="SAM" id="SignalP"/>
    </source>
</evidence>
<organism evidence="2 3">
    <name type="scientific">Azotobacter bryophylli</name>
    <dbReference type="NCBI Taxonomy" id="1986537"/>
    <lineage>
        <taxon>Bacteria</taxon>
        <taxon>Pseudomonadati</taxon>
        <taxon>Pseudomonadota</taxon>
        <taxon>Gammaproteobacteria</taxon>
        <taxon>Pseudomonadales</taxon>
        <taxon>Pseudomonadaceae</taxon>
        <taxon>Azotobacter</taxon>
    </lineage>
</organism>